<dbReference type="InterPro" id="IPR023416">
    <property type="entry name" value="Transthyretin/HIU_hydrolase_d"/>
</dbReference>
<evidence type="ECO:0000256" key="6">
    <source>
        <dbReference type="ARBA" id="ARBA00022801"/>
    </source>
</evidence>
<keyword evidence="5 7" id="KW-0659">Purine metabolism</keyword>
<dbReference type="GO" id="GO:0006144">
    <property type="term" value="P:purine nucleobase metabolic process"/>
    <property type="evidence" value="ECO:0007669"/>
    <property type="project" value="UniProtKB-KW"/>
</dbReference>
<evidence type="ECO:0000256" key="4">
    <source>
        <dbReference type="ARBA" id="ARBA00011881"/>
    </source>
</evidence>
<name>A0A6G1HUF5_9PEZI</name>
<evidence type="ECO:0000256" key="3">
    <source>
        <dbReference type="ARBA" id="ARBA00009850"/>
    </source>
</evidence>
<dbReference type="InterPro" id="IPR014306">
    <property type="entry name" value="Hydroxyisourate_hydrolase"/>
</dbReference>
<evidence type="ECO:0000313" key="10">
    <source>
        <dbReference type="Proteomes" id="UP000799640"/>
    </source>
</evidence>
<organism evidence="9 10">
    <name type="scientific">Trichodelitschia bisporula</name>
    <dbReference type="NCBI Taxonomy" id="703511"/>
    <lineage>
        <taxon>Eukaryota</taxon>
        <taxon>Fungi</taxon>
        <taxon>Dikarya</taxon>
        <taxon>Ascomycota</taxon>
        <taxon>Pezizomycotina</taxon>
        <taxon>Dothideomycetes</taxon>
        <taxon>Dothideomycetes incertae sedis</taxon>
        <taxon>Phaeotrichales</taxon>
        <taxon>Phaeotrichaceae</taxon>
        <taxon>Trichodelitschia</taxon>
    </lineage>
</organism>
<dbReference type="InterPro" id="IPR023418">
    <property type="entry name" value="Thyroxine_BS"/>
</dbReference>
<sequence>MADSRPPITCHILDTTAGRPAPSIPVTLTLLSATGSHTKISYLGTTNSDGRVGVWISSGAQEAPPLEVVFGQYGGALMWELRFEVQEYWAVQGITPFFPVVNVRFQTQGFLGMRSGERTPHWHVPLLLGPFAYSTYRGS</sequence>
<evidence type="ECO:0000256" key="7">
    <source>
        <dbReference type="RuleBase" id="RU361270"/>
    </source>
</evidence>
<dbReference type="CDD" id="cd05822">
    <property type="entry name" value="TLP_HIUase"/>
    <property type="match status" value="1"/>
</dbReference>
<dbReference type="EC" id="3.5.2.17" evidence="7"/>
<keyword evidence="10" id="KW-1185">Reference proteome</keyword>
<gene>
    <name evidence="9" type="ORF">EJ06DRAFT_478257</name>
</gene>
<dbReference type="Proteomes" id="UP000799640">
    <property type="component" value="Unassembled WGS sequence"/>
</dbReference>
<comment type="catalytic activity">
    <reaction evidence="1 7">
        <text>5-hydroxyisourate + H2O = 5-hydroxy-2-oxo-4-ureido-2,5-dihydro-1H-imidazole-5-carboxylate + H(+)</text>
        <dbReference type="Rhea" id="RHEA:23736"/>
        <dbReference type="ChEBI" id="CHEBI:15377"/>
        <dbReference type="ChEBI" id="CHEBI:15378"/>
        <dbReference type="ChEBI" id="CHEBI:18072"/>
        <dbReference type="ChEBI" id="CHEBI:58639"/>
        <dbReference type="EC" id="3.5.2.17"/>
    </reaction>
</comment>
<evidence type="ECO:0000256" key="2">
    <source>
        <dbReference type="ARBA" id="ARBA00002704"/>
    </source>
</evidence>
<dbReference type="PANTHER" id="PTHR10395:SF7">
    <property type="entry name" value="5-HYDROXYISOURATE HYDROLASE"/>
    <property type="match status" value="1"/>
</dbReference>
<evidence type="ECO:0000256" key="1">
    <source>
        <dbReference type="ARBA" id="ARBA00001043"/>
    </source>
</evidence>
<evidence type="ECO:0000259" key="8">
    <source>
        <dbReference type="Pfam" id="PF00576"/>
    </source>
</evidence>
<feature type="domain" description="Transthyretin/hydroxyisourate hydrolase" evidence="8">
    <location>
        <begin position="8"/>
        <end position="138"/>
    </location>
</feature>
<dbReference type="InterPro" id="IPR036817">
    <property type="entry name" value="Transthyretin/HIU_hydrolase_sf"/>
</dbReference>
<dbReference type="AlphaFoldDB" id="A0A6G1HUF5"/>
<comment type="similarity">
    <text evidence="3 7">Belongs to the transthyretin family. 5-hydroxyisourate hydrolase subfamily.</text>
</comment>
<proteinExistence type="inferred from homology"/>
<evidence type="ECO:0000256" key="5">
    <source>
        <dbReference type="ARBA" id="ARBA00022631"/>
    </source>
</evidence>
<protein>
    <recommendedName>
        <fullName evidence="7">5-hydroxyisourate hydrolase</fullName>
        <shortName evidence="7">HIU hydrolase</shortName>
        <shortName evidence="7">HIUHase</shortName>
        <ecNumber evidence="7">3.5.2.17</ecNumber>
    </recommendedName>
</protein>
<dbReference type="NCBIfam" id="TIGR02962">
    <property type="entry name" value="hdxy_isourate"/>
    <property type="match status" value="1"/>
</dbReference>
<reference evidence="9" key="1">
    <citation type="journal article" date="2020" name="Stud. Mycol.">
        <title>101 Dothideomycetes genomes: a test case for predicting lifestyles and emergence of pathogens.</title>
        <authorList>
            <person name="Haridas S."/>
            <person name="Albert R."/>
            <person name="Binder M."/>
            <person name="Bloem J."/>
            <person name="Labutti K."/>
            <person name="Salamov A."/>
            <person name="Andreopoulos B."/>
            <person name="Baker S."/>
            <person name="Barry K."/>
            <person name="Bills G."/>
            <person name="Bluhm B."/>
            <person name="Cannon C."/>
            <person name="Castanera R."/>
            <person name="Culley D."/>
            <person name="Daum C."/>
            <person name="Ezra D."/>
            <person name="Gonzalez J."/>
            <person name="Henrissat B."/>
            <person name="Kuo A."/>
            <person name="Liang C."/>
            <person name="Lipzen A."/>
            <person name="Lutzoni F."/>
            <person name="Magnuson J."/>
            <person name="Mondo S."/>
            <person name="Nolan M."/>
            <person name="Ohm R."/>
            <person name="Pangilinan J."/>
            <person name="Park H.-J."/>
            <person name="Ramirez L."/>
            <person name="Alfaro M."/>
            <person name="Sun H."/>
            <person name="Tritt A."/>
            <person name="Yoshinaga Y."/>
            <person name="Zwiers L.-H."/>
            <person name="Turgeon B."/>
            <person name="Goodwin S."/>
            <person name="Spatafora J."/>
            <person name="Crous P."/>
            <person name="Grigoriev I."/>
        </authorList>
    </citation>
    <scope>NUCLEOTIDE SEQUENCE</scope>
    <source>
        <strain evidence="9">CBS 262.69</strain>
    </source>
</reference>
<dbReference type="Gene3D" id="2.60.40.180">
    <property type="entry name" value="Transthyretin/hydroxyisourate hydrolase domain"/>
    <property type="match status" value="1"/>
</dbReference>
<dbReference type="SUPFAM" id="SSF49472">
    <property type="entry name" value="Transthyretin (synonym: prealbumin)"/>
    <property type="match status" value="1"/>
</dbReference>
<dbReference type="OrthoDB" id="10265230at2759"/>
<dbReference type="EMBL" id="ML996697">
    <property type="protein sequence ID" value="KAF2399632.1"/>
    <property type="molecule type" value="Genomic_DNA"/>
</dbReference>
<keyword evidence="6 7" id="KW-0378">Hydrolase</keyword>
<comment type="function">
    <text evidence="2">Catalyzes the hydrolysis of 5-hydroxyisourate (HIU) to 2-oxo-4-hydroxy-4-carboxy-5-ureidoimidazoline (OHCU).</text>
</comment>
<dbReference type="PANTHER" id="PTHR10395">
    <property type="entry name" value="URICASE AND TRANSTHYRETIN-RELATED"/>
    <property type="match status" value="1"/>
</dbReference>
<dbReference type="Pfam" id="PF00576">
    <property type="entry name" value="Transthyretin"/>
    <property type="match status" value="1"/>
</dbReference>
<accession>A0A6G1HUF5</accession>
<comment type="subunit">
    <text evidence="4 7">Homotetramer.</text>
</comment>
<dbReference type="GO" id="GO:0033971">
    <property type="term" value="F:hydroxyisourate hydrolase activity"/>
    <property type="evidence" value="ECO:0007669"/>
    <property type="project" value="UniProtKB-EC"/>
</dbReference>
<dbReference type="PROSITE" id="PS00768">
    <property type="entry name" value="TRANSTHYRETIN_1"/>
    <property type="match status" value="1"/>
</dbReference>
<evidence type="ECO:0000313" key="9">
    <source>
        <dbReference type="EMBL" id="KAF2399632.1"/>
    </source>
</evidence>